<dbReference type="InterPro" id="IPR025580">
    <property type="entry name" value="Gp46"/>
</dbReference>
<feature type="coiled-coil region" evidence="1">
    <location>
        <begin position="68"/>
        <end position="118"/>
    </location>
</feature>
<accession>A0A0V8CX23</accession>
<evidence type="ECO:0000313" key="3">
    <source>
        <dbReference type="EMBL" id="KSU05875.1"/>
    </source>
</evidence>
<dbReference type="RefSeq" id="WP_058210431.1">
    <property type="nucleotide sequence ID" value="NZ_LKLP01000117.1"/>
</dbReference>
<comment type="caution">
    <text evidence="3">The sequence shown here is derived from an EMBL/GenBank/DDBJ whole genome shotgun (WGS) entry which is preliminary data.</text>
</comment>
<keyword evidence="1" id="KW-0175">Coiled coil</keyword>
<name>A0A0V8CX23_LACLL</name>
<evidence type="ECO:0000313" key="4">
    <source>
        <dbReference type="Proteomes" id="UP000054230"/>
    </source>
</evidence>
<feature type="region of interest" description="Disordered" evidence="2">
    <location>
        <begin position="176"/>
        <end position="213"/>
    </location>
</feature>
<organism evidence="3 4">
    <name type="scientific">Lactococcus lactis subsp. lactis</name>
    <name type="common">Streptococcus lactis</name>
    <dbReference type="NCBI Taxonomy" id="1360"/>
    <lineage>
        <taxon>Bacteria</taxon>
        <taxon>Bacillati</taxon>
        <taxon>Bacillota</taxon>
        <taxon>Bacilli</taxon>
        <taxon>Lactobacillales</taxon>
        <taxon>Streptococcaceae</taxon>
        <taxon>Lactococcus</taxon>
    </lineage>
</organism>
<feature type="compositionally biased region" description="Gly residues" evidence="2">
    <location>
        <begin position="17"/>
        <end position="27"/>
    </location>
</feature>
<protein>
    <submittedName>
        <fullName evidence="3">Phage capsid and scaffold</fullName>
    </submittedName>
</protein>
<evidence type="ECO:0000256" key="2">
    <source>
        <dbReference type="SAM" id="MobiDB-lite"/>
    </source>
</evidence>
<dbReference type="EMBL" id="LKLP01000117">
    <property type="protein sequence ID" value="KSU05875.1"/>
    <property type="molecule type" value="Genomic_DNA"/>
</dbReference>
<sequence length="213" mass="23640">MKHKQLLPLNLQHFAEGGQGDEGGVGTGQETPPEFNADSLTDEQVASIKEKFGFKDDNDVNSIINSKYSRWKQELNEKQDEAAKLAAMDEKEKADYEKQQLKDKIADYERKEQLAEMSETASGMLSDKGIQPTKEVLSIIVSEDADKTSDNVKSYIAAIELERKNIKADFEKRLGGKIPLEGGSTSTLSRGAQMAKAANDQTKKPENDPWAMK</sequence>
<dbReference type="Pfam" id="PF14265">
    <property type="entry name" value="DUF4355"/>
    <property type="match status" value="1"/>
</dbReference>
<dbReference type="Proteomes" id="UP000054230">
    <property type="component" value="Unassembled WGS sequence"/>
</dbReference>
<gene>
    <name evidence="3" type="ORF">LMG8520_2326</name>
</gene>
<dbReference type="PATRIC" id="fig|1360.106.peg.1453"/>
<evidence type="ECO:0000256" key="1">
    <source>
        <dbReference type="SAM" id="Coils"/>
    </source>
</evidence>
<dbReference type="AlphaFoldDB" id="A0A0V8CX23"/>
<feature type="region of interest" description="Disordered" evidence="2">
    <location>
        <begin position="1"/>
        <end position="40"/>
    </location>
</feature>
<reference evidence="4" key="1">
    <citation type="submission" date="2015-10" db="EMBL/GenBank/DDBJ databases">
        <title>Draft Genome Sequences of 11 Lactococcus lactis subspecies cremoris strains.</title>
        <authorList>
            <person name="Wels M."/>
            <person name="Backus L."/>
            <person name="Boekhorst J."/>
            <person name="Dijkstra A."/>
            <person name="Beerthuizen M."/>
            <person name="Kelly W."/>
            <person name="Siezen R."/>
            <person name="Bachmann H."/>
            <person name="Van Hijum S."/>
        </authorList>
    </citation>
    <scope>NUCLEOTIDE SEQUENCE [LARGE SCALE GENOMIC DNA]</scope>
    <source>
        <strain evidence="4">LMG8520</strain>
    </source>
</reference>
<proteinExistence type="predicted"/>